<comment type="caution">
    <text evidence="2">The sequence shown here is derived from an EMBL/GenBank/DDBJ whole genome shotgun (WGS) entry which is preliminary data.</text>
</comment>
<gene>
    <name evidence="2" type="ORF">HRI_001667400</name>
</gene>
<name>A0A9W7HLG0_HIBTR</name>
<evidence type="ECO:0000313" key="2">
    <source>
        <dbReference type="EMBL" id="GMI79980.1"/>
    </source>
</evidence>
<keyword evidence="3" id="KW-1185">Reference proteome</keyword>
<dbReference type="AlphaFoldDB" id="A0A9W7HLG0"/>
<accession>A0A9W7HLG0</accession>
<evidence type="ECO:0000313" key="3">
    <source>
        <dbReference type="Proteomes" id="UP001165190"/>
    </source>
</evidence>
<dbReference type="Proteomes" id="UP001165190">
    <property type="component" value="Unassembled WGS sequence"/>
</dbReference>
<dbReference type="EMBL" id="BSYR01000017">
    <property type="protein sequence ID" value="GMI79980.1"/>
    <property type="molecule type" value="Genomic_DNA"/>
</dbReference>
<organism evidence="2 3">
    <name type="scientific">Hibiscus trionum</name>
    <name type="common">Flower of an hour</name>
    <dbReference type="NCBI Taxonomy" id="183268"/>
    <lineage>
        <taxon>Eukaryota</taxon>
        <taxon>Viridiplantae</taxon>
        <taxon>Streptophyta</taxon>
        <taxon>Embryophyta</taxon>
        <taxon>Tracheophyta</taxon>
        <taxon>Spermatophyta</taxon>
        <taxon>Magnoliopsida</taxon>
        <taxon>eudicotyledons</taxon>
        <taxon>Gunneridae</taxon>
        <taxon>Pentapetalae</taxon>
        <taxon>rosids</taxon>
        <taxon>malvids</taxon>
        <taxon>Malvales</taxon>
        <taxon>Malvaceae</taxon>
        <taxon>Malvoideae</taxon>
        <taxon>Hibiscus</taxon>
    </lineage>
</organism>
<feature type="compositionally biased region" description="Basic and acidic residues" evidence="1">
    <location>
        <begin position="1"/>
        <end position="20"/>
    </location>
</feature>
<reference evidence="2" key="1">
    <citation type="submission" date="2023-05" db="EMBL/GenBank/DDBJ databases">
        <title>Genome and transcriptome analyses reveal genes involved in the formation of fine ridges on petal epidermal cells in Hibiscus trionum.</title>
        <authorList>
            <person name="Koshimizu S."/>
            <person name="Masuda S."/>
            <person name="Ishii T."/>
            <person name="Shirasu K."/>
            <person name="Hoshino A."/>
            <person name="Arita M."/>
        </authorList>
    </citation>
    <scope>NUCLEOTIDE SEQUENCE</scope>
    <source>
        <strain evidence="2">Hamamatsu line</strain>
    </source>
</reference>
<dbReference type="OrthoDB" id="1018988at2759"/>
<sequence length="275" mass="31066">MKDEAPKVEPKVTSTRVEKQRNRKKKMAVPMRLIEEDEDDDENALFEEYDYEIHFVDDPHTPPHLPHVNAGGAGGPLSIGLSASLAAELSVKPDISRILPRLEVFADYYLQTHLRLEQMLLNIADLFLKLLPEADLTNYPQLPQAPSWRQVGLGSQDLASRLVHIASYLIECILAVAQMIRFNADLISRAVPGADFTNYPKMPETPSWFQGGPQTPLVGELCDHFESYCYESHLAYAEMLRFTIGLISRVFPGFDVPVPLLVLTSDWLRRLIILL</sequence>
<proteinExistence type="predicted"/>
<evidence type="ECO:0000256" key="1">
    <source>
        <dbReference type="SAM" id="MobiDB-lite"/>
    </source>
</evidence>
<feature type="region of interest" description="Disordered" evidence="1">
    <location>
        <begin position="1"/>
        <end position="27"/>
    </location>
</feature>
<protein>
    <submittedName>
        <fullName evidence="2">Uncharacterized protein</fullName>
    </submittedName>
</protein>